<reference evidence="6" key="3">
    <citation type="submission" date="2025-09" db="UniProtKB">
        <authorList>
            <consortium name="Ensembl"/>
        </authorList>
    </citation>
    <scope>IDENTIFICATION</scope>
    <source>
        <strain evidence="6">Glennie</strain>
    </source>
</reference>
<evidence type="ECO:0000256" key="1">
    <source>
        <dbReference type="ARBA" id="ARBA00022614"/>
    </source>
</evidence>
<dbReference type="Pfam" id="PF12799">
    <property type="entry name" value="LRR_4"/>
    <property type="match status" value="1"/>
</dbReference>
<feature type="coiled-coil region" evidence="3">
    <location>
        <begin position="253"/>
        <end position="280"/>
    </location>
</feature>
<dbReference type="InterPro" id="IPR050836">
    <property type="entry name" value="SDS22/Internalin_LRR"/>
</dbReference>
<dbReference type="KEGG" id="oaa:100087081"/>
<dbReference type="InterPro" id="IPR003603">
    <property type="entry name" value="U2A'_phosphoprotein32A_C"/>
</dbReference>
<reference evidence="6 7" key="1">
    <citation type="journal article" date="2008" name="Nature">
        <title>Genome analysis of the platypus reveals unique signatures of evolution.</title>
        <authorList>
            <person name="Warren W.C."/>
            <person name="Hillier L.W."/>
            <person name="Marshall Graves J.A."/>
            <person name="Birney E."/>
            <person name="Ponting C.P."/>
            <person name="Grutzner F."/>
            <person name="Belov K."/>
            <person name="Miller W."/>
            <person name="Clarke L."/>
            <person name="Chinwalla A.T."/>
            <person name="Yang S.P."/>
            <person name="Heger A."/>
            <person name="Locke D.P."/>
            <person name="Miethke P."/>
            <person name="Waters P.D."/>
            <person name="Veyrunes F."/>
            <person name="Fulton L."/>
            <person name="Fulton B."/>
            <person name="Graves T."/>
            <person name="Wallis J."/>
            <person name="Puente X.S."/>
            <person name="Lopez-Otin C."/>
            <person name="Ordonez G.R."/>
            <person name="Eichler E.E."/>
            <person name="Chen L."/>
            <person name="Cheng Z."/>
            <person name="Deakin J.E."/>
            <person name="Alsop A."/>
            <person name="Thompson K."/>
            <person name="Kirby P."/>
            <person name="Papenfuss A.T."/>
            <person name="Wakefield M.J."/>
            <person name="Olender T."/>
            <person name="Lancet D."/>
            <person name="Huttley G.A."/>
            <person name="Smit A.F."/>
            <person name="Pask A."/>
            <person name="Temple-Smith P."/>
            <person name="Batzer M.A."/>
            <person name="Walker J.A."/>
            <person name="Konkel M.K."/>
            <person name="Harris R.S."/>
            <person name="Whittington C.M."/>
            <person name="Wong E.S."/>
            <person name="Gemmell N.J."/>
            <person name="Buschiazzo E."/>
            <person name="Vargas Jentzsch I.M."/>
            <person name="Merkel A."/>
            <person name="Schmitz J."/>
            <person name="Zemann A."/>
            <person name="Churakov G."/>
            <person name="Kriegs J.O."/>
            <person name="Brosius J."/>
            <person name="Murchison E.P."/>
            <person name="Sachidanandam R."/>
            <person name="Smith C."/>
            <person name="Hannon G.J."/>
            <person name="Tsend-Ayush E."/>
            <person name="McMillan D."/>
            <person name="Attenborough R."/>
            <person name="Rens W."/>
            <person name="Ferguson-Smith M."/>
            <person name="Lefevre C.M."/>
            <person name="Sharp J.A."/>
            <person name="Nicholas K.R."/>
            <person name="Ray D.A."/>
            <person name="Kube M."/>
            <person name="Reinhardt R."/>
            <person name="Pringle T.H."/>
            <person name="Taylor J."/>
            <person name="Jones R.C."/>
            <person name="Nixon B."/>
            <person name="Dacheux J.L."/>
            <person name="Niwa H."/>
            <person name="Sekita Y."/>
            <person name="Huang X."/>
            <person name="Stark A."/>
            <person name="Kheradpour P."/>
            <person name="Kellis M."/>
            <person name="Flicek P."/>
            <person name="Chen Y."/>
            <person name="Webber C."/>
            <person name="Hardison R."/>
            <person name="Nelson J."/>
            <person name="Hallsworth-Pepin K."/>
            <person name="Delehaunty K."/>
            <person name="Markovic C."/>
            <person name="Minx P."/>
            <person name="Feng Y."/>
            <person name="Kremitzki C."/>
            <person name="Mitreva M."/>
            <person name="Glasscock J."/>
            <person name="Wylie T."/>
            <person name="Wohldmann P."/>
            <person name="Thiru P."/>
            <person name="Nhan M.N."/>
            <person name="Pohl C.S."/>
            <person name="Smith S.M."/>
            <person name="Hou S."/>
            <person name="Nefedov M."/>
            <person name="de Jong P.J."/>
            <person name="Renfree M.B."/>
            <person name="Mardis E.R."/>
            <person name="Wilson R.K."/>
        </authorList>
    </citation>
    <scope>NUCLEOTIDE SEQUENCE [LARGE SCALE GENOMIC DNA]</scope>
    <source>
        <strain evidence="6 7">Glennie</strain>
    </source>
</reference>
<dbReference type="Proteomes" id="UP000002279">
    <property type="component" value="Chromosome 14"/>
</dbReference>
<dbReference type="PANTHER" id="PTHR46652">
    <property type="entry name" value="LEUCINE-RICH REPEAT AND IQ DOMAIN-CONTAINING PROTEIN 1-RELATED"/>
    <property type="match status" value="1"/>
</dbReference>
<evidence type="ECO:0000256" key="3">
    <source>
        <dbReference type="SAM" id="Coils"/>
    </source>
</evidence>
<dbReference type="SMART" id="SM00365">
    <property type="entry name" value="LRR_SD22"/>
    <property type="match status" value="17"/>
</dbReference>
<dbReference type="SMART" id="SM00369">
    <property type="entry name" value="LRR_TYP"/>
    <property type="match status" value="12"/>
</dbReference>
<feature type="region of interest" description="Disordered" evidence="4">
    <location>
        <begin position="1174"/>
        <end position="1194"/>
    </location>
</feature>
<reference evidence="6" key="2">
    <citation type="submission" date="2025-08" db="UniProtKB">
        <authorList>
            <consortium name="Ensembl"/>
        </authorList>
    </citation>
    <scope>IDENTIFICATION</scope>
    <source>
        <strain evidence="6">Glennie</strain>
    </source>
</reference>
<dbReference type="Ensembl" id="ENSOANT00000018787.3">
    <property type="protein sequence ID" value="ENSOANP00000018784.2"/>
    <property type="gene ID" value="ENSOANG00000011851.3"/>
</dbReference>
<feature type="region of interest" description="Disordered" evidence="4">
    <location>
        <begin position="305"/>
        <end position="331"/>
    </location>
</feature>
<keyword evidence="1" id="KW-0433">Leucine-rich repeat</keyword>
<dbReference type="InterPro" id="IPR003591">
    <property type="entry name" value="Leu-rich_rpt_typical-subtyp"/>
</dbReference>
<dbReference type="Pfam" id="PF13855">
    <property type="entry name" value="LRR_8"/>
    <property type="match status" value="2"/>
</dbReference>
<dbReference type="FunCoup" id="F6ZZ66">
    <property type="interactions" value="409"/>
</dbReference>
<dbReference type="OrthoDB" id="1517790at2759"/>
<gene>
    <name evidence="6" type="primary">LRRC9</name>
</gene>
<feature type="domain" description="U2A'/phosphoprotein 32 family A C-terminal" evidence="5">
    <location>
        <begin position="1333"/>
        <end position="1351"/>
    </location>
</feature>
<evidence type="ECO:0000259" key="5">
    <source>
        <dbReference type="SMART" id="SM00446"/>
    </source>
</evidence>
<dbReference type="Gene3D" id="3.80.10.10">
    <property type="entry name" value="Ribonuclease Inhibitor"/>
    <property type="match status" value="8"/>
</dbReference>
<feature type="domain" description="U2A'/phosphoprotein 32 family A C-terminal" evidence="5">
    <location>
        <begin position="1039"/>
        <end position="1057"/>
    </location>
</feature>
<evidence type="ECO:0000313" key="6">
    <source>
        <dbReference type="Ensembl" id="ENSOANP00000018784.2"/>
    </source>
</evidence>
<dbReference type="InParanoid" id="F6ZZ66"/>
<dbReference type="OMA" id="HTAGNVR"/>
<dbReference type="SMART" id="SM00446">
    <property type="entry name" value="LRRcap"/>
    <property type="match status" value="4"/>
</dbReference>
<dbReference type="PANTHER" id="PTHR46652:SF3">
    <property type="entry name" value="LEUCINE-RICH REPEAT-CONTAINING PROTEIN 9"/>
    <property type="match status" value="1"/>
</dbReference>
<dbReference type="HOGENOM" id="CLU_002627_1_0_1"/>
<keyword evidence="3" id="KW-0175">Coiled coil</keyword>
<sequence>MTESRTVNQEEIIKELCSCNGLSYEKIEQKGSEISKLEMFFSGYPRIVGLSLFPNLTSLTVVGQEIRKISGLEFCLFLKELWLAECLILKIEGLQNCNNLEKLYLYYNKISKIENLDTLTKLEVVWLNNNQIKEVEGLQMLKSLKDVNLAGNCISSIGQCFDPNEKIERLNLSGNEICSLKDLTNLVRLPHLVDLGLNDPLYKANPVCLLWNYATHILYHMPKLERLDTIDVSQKPIKEMADTMALKKIMYYNMRVKTIYRHLHEELEKLKERKHKLQKLPEDQIKLFTFSIRNLEQEMPELQEAGKLPSHHKDEPGKSKDPKSEAAPEETGLEHKFCEKLQHLKERLTFWSEKLDEIESIYRVEVKRKKESYSFSVPFLLTELETMGNIRFEQGTPSDAWFNSCHELVLSRFCAWDFRAYGITGVKINRIIKMHNQVLRLKFEEKFQVFLDNDFANDSENCRKMLDCLFYVFDPEIPLEEKTLLHILENGFPESGTNELSSKQEAVVLANSLSLCERPRMEFFLQQAKAGKGNPIDLEVLMHGKLIITKAFLGHSVQACEQDPISQVNYPMANSVFKPEKHFQSSATKDSCSSEEQRNCDCSLRQRTWFVFDHDLVLPEYVVEFEYTTMVKACLFSIFSNITVEATKKFSELLLPHDLKLDEEIINMEPKRKPGLKLMSLDDKTVLSTVKMNADSQIVSLNLHGNSLNRLRDLSRLTGLQKLIISFNEFTCLDDVYHLYNLEYLDVSHNHVITLEGFRGLSKLKHLDLSWNQLKKSGEEINTLQKHTPNLLNLDISHNPWQKPASLRLSVIGRLKALTHLDGQPVTEEEAANAAHFIAGTVITQATLLQHSGTQEARPRVLSIWPAAKILTEMGPCVQPSENWMSKITSLDLDGQHLFRITNLEKLEQLRWASFSNNSLSKIEGLESCSHLEELILDGNCITKLEGISKLTRLTRLSINNNHLTSVERHVFDHLLHLHYLSLENNRITSLIGLQKVHTLIELYISNNFIATNQEIYYLKGLCNLVILDMYGNLISWNQENYRLFVIFHLPELKALDGITVEQPEVDSAKDLFGGRLTSDMIAARQGHLNFSHIQELNWTASTIRTVDLIPVDQFRNVSSVNLQNNNLTSFSGLVFLPNVKVLCLNYNHIESIMPRPKSLSHLTSRQLLNQKVTSSGYGQHGPSRGSRDTGVGENLPSMMQNLEVLHLGYNGISSLTQLQLSRLRNLKSLFLQGNEISQVEGLEGLHKLQELVLDHNRIKAITDTAFAKPNSLLVLHLEENRLRQLTHLQPLMKLEKLFLGHNKIQDVAELEKLDGIVTLRELSMCGNLVSLRMFYRPVLVSRLPGLQVIDGVAVSSEDRARAELHYSEQQSVLVGSPVMDVEVPGPGKVAPIKIKNVVLPGEFNPYLGSDYTFPHAIEDLFPNESNNNKKSKNQGIVLNNPRSFHGEIAFRQLRRGTSLSPPCVSQQNSTLRTSQIFRNLRDPEGRLPPSKLSRPNGT</sequence>
<dbReference type="InterPro" id="IPR001611">
    <property type="entry name" value="Leu-rich_rpt"/>
</dbReference>
<dbReference type="Bgee" id="ENSOANG00000011851">
    <property type="expression patterns" value="Expressed in testis and 5 other cell types or tissues"/>
</dbReference>
<organism evidence="6 7">
    <name type="scientific">Ornithorhynchus anatinus</name>
    <name type="common">Duckbill platypus</name>
    <dbReference type="NCBI Taxonomy" id="9258"/>
    <lineage>
        <taxon>Eukaryota</taxon>
        <taxon>Metazoa</taxon>
        <taxon>Chordata</taxon>
        <taxon>Craniata</taxon>
        <taxon>Vertebrata</taxon>
        <taxon>Euteleostomi</taxon>
        <taxon>Mammalia</taxon>
        <taxon>Monotremata</taxon>
        <taxon>Ornithorhynchidae</taxon>
        <taxon>Ornithorhynchus</taxon>
    </lineage>
</organism>
<feature type="domain" description="U2A'/phosphoprotein 32 family A C-terminal" evidence="5">
    <location>
        <begin position="210"/>
        <end position="228"/>
    </location>
</feature>
<dbReference type="eggNOG" id="KOG0531">
    <property type="taxonomic scope" value="Eukaryota"/>
</dbReference>
<evidence type="ECO:0000313" key="7">
    <source>
        <dbReference type="Proteomes" id="UP000002279"/>
    </source>
</evidence>
<feature type="compositionally biased region" description="Basic and acidic residues" evidence="4">
    <location>
        <begin position="311"/>
        <end position="331"/>
    </location>
</feature>
<dbReference type="Pfam" id="PF14580">
    <property type="entry name" value="LRR_9"/>
    <property type="match status" value="2"/>
</dbReference>
<dbReference type="InterPro" id="IPR025875">
    <property type="entry name" value="Leu-rich_rpt_4"/>
</dbReference>
<accession>F6ZZ66</accession>
<keyword evidence="2" id="KW-0677">Repeat</keyword>
<keyword evidence="7" id="KW-1185">Reference proteome</keyword>
<dbReference type="SUPFAM" id="SSF52075">
    <property type="entry name" value="Outer arm dynein light chain 1"/>
    <property type="match status" value="2"/>
</dbReference>
<evidence type="ECO:0000256" key="2">
    <source>
        <dbReference type="ARBA" id="ARBA00022737"/>
    </source>
</evidence>
<dbReference type="CTD" id="341883"/>
<proteinExistence type="predicted"/>
<name>F6ZZ66_ORNAN</name>
<dbReference type="GeneID" id="100087081"/>
<dbReference type="InterPro" id="IPR032675">
    <property type="entry name" value="LRR_dom_sf"/>
</dbReference>
<protein>
    <submittedName>
        <fullName evidence="6">Leucine rich repeat containing 9</fullName>
    </submittedName>
</protein>
<feature type="domain" description="U2A'/phosphoprotein 32 family A C-terminal" evidence="5">
    <location>
        <begin position="804"/>
        <end position="822"/>
    </location>
</feature>
<dbReference type="SUPFAM" id="SSF52058">
    <property type="entry name" value="L domain-like"/>
    <property type="match status" value="2"/>
</dbReference>
<dbReference type="STRING" id="9258.ENSOANP00000018784"/>
<dbReference type="RefSeq" id="XP_028935143.1">
    <property type="nucleotide sequence ID" value="XM_029079310.2"/>
</dbReference>
<dbReference type="GeneTree" id="ENSGT00940000158583"/>
<dbReference type="PROSITE" id="PS51450">
    <property type="entry name" value="LRR"/>
    <property type="match status" value="14"/>
</dbReference>
<evidence type="ECO:0000256" key="4">
    <source>
        <dbReference type="SAM" id="MobiDB-lite"/>
    </source>
</evidence>